<protein>
    <submittedName>
        <fullName evidence="6">DNA-directed RNA polymerases I, II, and III subunit RPABC4</fullName>
    </submittedName>
</protein>
<reference evidence="7" key="1">
    <citation type="journal article" date="2013" name="Nat. Genet.">
        <title>The duck genome and transcriptome provide insight into an avian influenza virus reservoir species.</title>
        <authorList>
            <person name="Huang Y."/>
            <person name="Li Y."/>
            <person name="Burt D.W."/>
            <person name="Chen H."/>
            <person name="Zhang Y."/>
            <person name="Qian W."/>
            <person name="Kim H."/>
            <person name="Gan S."/>
            <person name="Zhao Y."/>
            <person name="Li J."/>
            <person name="Yi K."/>
            <person name="Feng H."/>
            <person name="Zhu P."/>
            <person name="Li B."/>
            <person name="Liu Q."/>
            <person name="Fairley S."/>
            <person name="Magor K.E."/>
            <person name="Du Z."/>
            <person name="Hu X."/>
            <person name="Goodman L."/>
            <person name="Tafer H."/>
            <person name="Vignal A."/>
            <person name="Lee T."/>
            <person name="Kim K.W."/>
            <person name="Sheng Z."/>
            <person name="An Y."/>
            <person name="Searle S."/>
            <person name="Herrero J."/>
            <person name="Groenen M.A."/>
            <person name="Crooijmans R.P."/>
            <person name="Faraut T."/>
            <person name="Cai Q."/>
            <person name="Webster R.G."/>
            <person name="Aldridge J.R."/>
            <person name="Warren W.C."/>
            <person name="Bartschat S."/>
            <person name="Kehr S."/>
            <person name="Marz M."/>
            <person name="Stadler P.F."/>
            <person name="Smith J."/>
            <person name="Kraus R.H."/>
            <person name="Zhao Y."/>
            <person name="Ren L."/>
            <person name="Fei J."/>
            <person name="Morisson M."/>
            <person name="Kaiser P."/>
            <person name="Griffin D.K."/>
            <person name="Rao M."/>
            <person name="Pitel F."/>
            <person name="Wang J."/>
            <person name="Li N."/>
        </authorList>
    </citation>
    <scope>NUCLEOTIDE SEQUENCE [LARGE SCALE GENOMIC DNA]</scope>
</reference>
<dbReference type="SMART" id="SM00659">
    <property type="entry name" value="RPOLCX"/>
    <property type="match status" value="1"/>
</dbReference>
<dbReference type="PANTHER" id="PTHR12056">
    <property type="entry name" value="DNA-DIRECTED RNA POLYMERASES I, II, AND III"/>
    <property type="match status" value="1"/>
</dbReference>
<keyword evidence="7" id="KW-1185">Reference proteome</keyword>
<comment type="similarity">
    <text evidence="5">Belongs to the archaeal Rpo12/eukaryotic RPC10 RNA polymerase subunit family.</text>
</comment>
<evidence type="ECO:0000256" key="2">
    <source>
        <dbReference type="ARBA" id="ARBA00022723"/>
    </source>
</evidence>
<dbReference type="Proteomes" id="UP000296049">
    <property type="component" value="Unassembled WGS sequence"/>
</dbReference>
<dbReference type="PANTHER" id="PTHR12056:SF5">
    <property type="entry name" value="RNA POLYMERASE II, I AND III SUBUNIT K"/>
    <property type="match status" value="1"/>
</dbReference>
<dbReference type="GO" id="GO:0006351">
    <property type="term" value="P:DNA-templated transcription"/>
    <property type="evidence" value="ECO:0007669"/>
    <property type="project" value="InterPro"/>
</dbReference>
<sequence length="39" mass="4743">VTSECHTENEIKARDPIRCRECGYRIMYKKRTKRCILLQ</sequence>
<dbReference type="GO" id="GO:0005736">
    <property type="term" value="C:RNA polymerase I complex"/>
    <property type="evidence" value="ECO:0007669"/>
    <property type="project" value="TreeGrafter"/>
</dbReference>
<keyword evidence="6" id="KW-0804">Transcription</keyword>
<dbReference type="GO" id="GO:0005666">
    <property type="term" value="C:RNA polymerase III complex"/>
    <property type="evidence" value="ECO:0007669"/>
    <property type="project" value="TreeGrafter"/>
</dbReference>
<keyword evidence="6" id="KW-0240">DNA-directed RNA polymerase</keyword>
<proteinExistence type="inferred from homology"/>
<feature type="non-terminal residue" evidence="6">
    <location>
        <position position="1"/>
    </location>
</feature>
<evidence type="ECO:0000313" key="6">
    <source>
        <dbReference type="EMBL" id="EOA96039.1"/>
    </source>
</evidence>
<evidence type="ECO:0000256" key="4">
    <source>
        <dbReference type="ARBA" id="ARBA00023242"/>
    </source>
</evidence>
<evidence type="ECO:0000256" key="1">
    <source>
        <dbReference type="ARBA" id="ARBA00004123"/>
    </source>
</evidence>
<dbReference type="GO" id="GO:0008270">
    <property type="term" value="F:zinc ion binding"/>
    <property type="evidence" value="ECO:0007669"/>
    <property type="project" value="InterPro"/>
</dbReference>
<organism evidence="6 7">
    <name type="scientific">Anas platyrhynchos</name>
    <name type="common">Mallard</name>
    <name type="synonym">Anas boschas</name>
    <dbReference type="NCBI Taxonomy" id="8839"/>
    <lineage>
        <taxon>Eukaryota</taxon>
        <taxon>Metazoa</taxon>
        <taxon>Chordata</taxon>
        <taxon>Craniata</taxon>
        <taxon>Vertebrata</taxon>
        <taxon>Euteleostomi</taxon>
        <taxon>Archelosauria</taxon>
        <taxon>Archosauria</taxon>
        <taxon>Dinosauria</taxon>
        <taxon>Saurischia</taxon>
        <taxon>Theropoda</taxon>
        <taxon>Coelurosauria</taxon>
        <taxon>Aves</taxon>
        <taxon>Neognathae</taxon>
        <taxon>Galloanserae</taxon>
        <taxon>Anseriformes</taxon>
        <taxon>Anatidae</taxon>
        <taxon>Anatinae</taxon>
        <taxon>Anas</taxon>
    </lineage>
</organism>
<dbReference type="InterPro" id="IPR039747">
    <property type="entry name" value="RPABC4"/>
</dbReference>
<dbReference type="Pfam" id="PF03604">
    <property type="entry name" value="Zn_ribbon_RPAB4"/>
    <property type="match status" value="1"/>
</dbReference>
<evidence type="ECO:0000256" key="5">
    <source>
        <dbReference type="ARBA" id="ARBA00025770"/>
    </source>
</evidence>
<keyword evidence="4" id="KW-0539">Nucleus</keyword>
<keyword evidence="2" id="KW-0479">Metal-binding</keyword>
<gene>
    <name evidence="6" type="ORF">Anapl_03889</name>
</gene>
<name>R0L3R7_ANAPL</name>
<dbReference type="GO" id="GO:0005665">
    <property type="term" value="C:RNA polymerase II, core complex"/>
    <property type="evidence" value="ECO:0007669"/>
    <property type="project" value="TreeGrafter"/>
</dbReference>
<evidence type="ECO:0000313" key="7">
    <source>
        <dbReference type="Proteomes" id="UP000296049"/>
    </source>
</evidence>
<dbReference type="SUPFAM" id="SSF63393">
    <property type="entry name" value="RNA polymerase subunits"/>
    <property type="match status" value="1"/>
</dbReference>
<evidence type="ECO:0000256" key="3">
    <source>
        <dbReference type="ARBA" id="ARBA00022833"/>
    </source>
</evidence>
<dbReference type="InterPro" id="IPR029040">
    <property type="entry name" value="RPABC4/Spt4"/>
</dbReference>
<feature type="non-terminal residue" evidence="6">
    <location>
        <position position="39"/>
    </location>
</feature>
<dbReference type="Gene3D" id="2.20.28.30">
    <property type="entry name" value="RNA polymerase ii, chain L"/>
    <property type="match status" value="1"/>
</dbReference>
<keyword evidence="3" id="KW-0862">Zinc</keyword>
<dbReference type="InterPro" id="IPR006591">
    <property type="entry name" value="RNAP_P/RPABC4"/>
</dbReference>
<accession>R0L3R7</accession>
<dbReference type="AlphaFoldDB" id="R0L3R7"/>
<dbReference type="GO" id="GO:0003899">
    <property type="term" value="F:DNA-directed RNA polymerase activity"/>
    <property type="evidence" value="ECO:0007669"/>
    <property type="project" value="InterPro"/>
</dbReference>
<dbReference type="GO" id="GO:0003677">
    <property type="term" value="F:DNA binding"/>
    <property type="evidence" value="ECO:0007669"/>
    <property type="project" value="InterPro"/>
</dbReference>
<dbReference type="EMBL" id="KB744088">
    <property type="protein sequence ID" value="EOA96039.1"/>
    <property type="molecule type" value="Genomic_DNA"/>
</dbReference>
<comment type="subcellular location">
    <subcellularLocation>
        <location evidence="1">Nucleus</location>
    </subcellularLocation>
</comment>